<dbReference type="NCBIfam" id="TIGR02532">
    <property type="entry name" value="IV_pilin_GFxxxE"/>
    <property type="match status" value="1"/>
</dbReference>
<dbReference type="NCBIfam" id="TIGR04294">
    <property type="entry name" value="pre_pil_HX9DG"/>
    <property type="match status" value="1"/>
</dbReference>
<dbReference type="Pfam" id="PF07596">
    <property type="entry name" value="SBP_bac_10"/>
    <property type="match status" value="1"/>
</dbReference>
<reference evidence="4" key="1">
    <citation type="submission" date="2017-06" db="EMBL/GenBank/DDBJ databases">
        <title>Genome analysis of Fimbriiglobus ruber SP5, the first member of the order Planctomycetales with confirmed chitinolytic capability.</title>
        <authorList>
            <person name="Ravin N.V."/>
            <person name="Rakitin A.L."/>
            <person name="Ivanova A.A."/>
            <person name="Beletsky A.V."/>
            <person name="Kulichevskaya I.S."/>
            <person name="Mardanov A.V."/>
            <person name="Dedysh S.N."/>
        </authorList>
    </citation>
    <scope>NUCLEOTIDE SEQUENCE [LARGE SCALE GENOMIC DNA]</scope>
    <source>
        <strain evidence="4">SP5</strain>
    </source>
</reference>
<dbReference type="EMBL" id="NIDE01000020">
    <property type="protein sequence ID" value="OWK34603.1"/>
    <property type="molecule type" value="Genomic_DNA"/>
</dbReference>
<dbReference type="Proteomes" id="UP000214646">
    <property type="component" value="Unassembled WGS sequence"/>
</dbReference>
<dbReference type="InterPro" id="IPR011453">
    <property type="entry name" value="DUF1559"/>
</dbReference>
<comment type="caution">
    <text evidence="3">The sequence shown here is derived from an EMBL/GenBank/DDBJ whole genome shotgun (WGS) entry which is preliminary data.</text>
</comment>
<gene>
    <name evidence="3" type="ORF">FRUB_10574</name>
</gene>
<feature type="domain" description="DUF1559" evidence="2">
    <location>
        <begin position="34"/>
        <end position="291"/>
    </location>
</feature>
<accession>A0A225D0Z1</accession>
<sequence length="310" mass="33538">MFHSIRRRGFTLIELLVVIAIIAILIGLLLPAVQKVREAASRAKCSNNLKQIALSMHNYHDVNGTLPPGVADATPYWGMGNWQVSILPFIEQVALRNMYLDYGISNGRTYADPANLSGTTGKQVSTLLCPSDTPNTGGYPANGQSATYHNYVVNFGNTGIDESANWQVATFNGLTFMGAPFTRGRPKALNLITDGTSMTLMVSEVIQGQRHDLRGCTWWGTGSGFETSLRPNDTSPDLSWTDSSWCDTNAPNPPCAFRSAVYVFGARSRHTGGVNVALCDGSIRFISNSIQTATWQALSTSQGGETVGDY</sequence>
<dbReference type="InterPro" id="IPR012902">
    <property type="entry name" value="N_methyl_site"/>
</dbReference>
<name>A0A225D0Z1_9BACT</name>
<evidence type="ECO:0000256" key="1">
    <source>
        <dbReference type="SAM" id="Phobius"/>
    </source>
</evidence>
<keyword evidence="1" id="KW-0812">Transmembrane</keyword>
<dbReference type="SUPFAM" id="SSF54523">
    <property type="entry name" value="Pili subunits"/>
    <property type="match status" value="1"/>
</dbReference>
<dbReference type="PANTHER" id="PTHR30093">
    <property type="entry name" value="GENERAL SECRETION PATHWAY PROTEIN G"/>
    <property type="match status" value="1"/>
</dbReference>
<dbReference type="PANTHER" id="PTHR30093:SF2">
    <property type="entry name" value="TYPE II SECRETION SYSTEM PROTEIN H"/>
    <property type="match status" value="1"/>
</dbReference>
<evidence type="ECO:0000313" key="4">
    <source>
        <dbReference type="Proteomes" id="UP000214646"/>
    </source>
</evidence>
<evidence type="ECO:0000259" key="2">
    <source>
        <dbReference type="Pfam" id="PF07596"/>
    </source>
</evidence>
<evidence type="ECO:0000313" key="3">
    <source>
        <dbReference type="EMBL" id="OWK34603.1"/>
    </source>
</evidence>
<dbReference type="InterPro" id="IPR027558">
    <property type="entry name" value="Pre_pil_HX9DG_C"/>
</dbReference>
<dbReference type="Pfam" id="PF07963">
    <property type="entry name" value="N_methyl"/>
    <property type="match status" value="1"/>
</dbReference>
<dbReference type="AlphaFoldDB" id="A0A225D0Z1"/>
<keyword evidence="4" id="KW-1185">Reference proteome</keyword>
<organism evidence="3 4">
    <name type="scientific">Fimbriiglobus ruber</name>
    <dbReference type="NCBI Taxonomy" id="1908690"/>
    <lineage>
        <taxon>Bacteria</taxon>
        <taxon>Pseudomonadati</taxon>
        <taxon>Planctomycetota</taxon>
        <taxon>Planctomycetia</taxon>
        <taxon>Gemmatales</taxon>
        <taxon>Gemmataceae</taxon>
        <taxon>Fimbriiglobus</taxon>
    </lineage>
</organism>
<dbReference type="PROSITE" id="PS00409">
    <property type="entry name" value="PROKAR_NTER_METHYL"/>
    <property type="match status" value="1"/>
</dbReference>
<dbReference type="Gene3D" id="3.30.700.10">
    <property type="entry name" value="Glycoprotein, Type 4 Pilin"/>
    <property type="match status" value="1"/>
</dbReference>
<dbReference type="RefSeq" id="WP_088260856.1">
    <property type="nucleotide sequence ID" value="NZ_NIDE01000020.1"/>
</dbReference>
<keyword evidence="1" id="KW-1133">Transmembrane helix</keyword>
<feature type="transmembrane region" description="Helical" evidence="1">
    <location>
        <begin position="12"/>
        <end position="33"/>
    </location>
</feature>
<dbReference type="InterPro" id="IPR045584">
    <property type="entry name" value="Pilin-like"/>
</dbReference>
<protein>
    <recommendedName>
        <fullName evidence="2">DUF1559 domain-containing protein</fullName>
    </recommendedName>
</protein>
<proteinExistence type="predicted"/>
<keyword evidence="1" id="KW-0472">Membrane</keyword>
<dbReference type="OrthoDB" id="270727at2"/>